<evidence type="ECO:0000259" key="4">
    <source>
        <dbReference type="PROSITE" id="PS50893"/>
    </source>
</evidence>
<dbReference type="GO" id="GO:0016887">
    <property type="term" value="F:ATP hydrolysis activity"/>
    <property type="evidence" value="ECO:0007669"/>
    <property type="project" value="InterPro"/>
</dbReference>
<accession>A0A239A1F2</accession>
<dbReference type="PROSITE" id="PS50893">
    <property type="entry name" value="ABC_TRANSPORTER_2"/>
    <property type="match status" value="1"/>
</dbReference>
<keyword evidence="1" id="KW-0813">Transport</keyword>
<gene>
    <name evidence="5" type="ORF">SAMN06265360_1289</name>
</gene>
<dbReference type="Gene3D" id="3.40.50.300">
    <property type="entry name" value="P-loop containing nucleotide triphosphate hydrolases"/>
    <property type="match status" value="1"/>
</dbReference>
<sequence length="296" mass="31885">MSGRKDDFEELTVSEQSAAQIDVADSACVSGEVAMTKSGRLLNGNGEHTMAVSELHKSFGDTAVLRGVSLDFADEAVTTILGPSGTGKSVLIKHLVGLLEPDAGEVRVFGQDIWSISEAERYEIRKKMGVLFQDGALFGSMNIYDNVAFPLRKHTDMTEDAIAEAVMPAMQEVGLEAAMSRYPGELSGGMRKRAGFARALVTKPDVVLFDEPDSGLDPVRTSLLCDLILQVHREHGGTYLLVTHDISTAKKVSDYVGLIWKGEVVHYSGAEEAFASQDPFVRQFLAGDSAGPLGMD</sequence>
<dbReference type="InterPro" id="IPR003593">
    <property type="entry name" value="AAA+_ATPase"/>
</dbReference>
<keyword evidence="2" id="KW-0547">Nucleotide-binding</keyword>
<dbReference type="PROSITE" id="PS00211">
    <property type="entry name" value="ABC_TRANSPORTER_1"/>
    <property type="match status" value="1"/>
</dbReference>
<evidence type="ECO:0000256" key="3">
    <source>
        <dbReference type="ARBA" id="ARBA00022840"/>
    </source>
</evidence>
<reference evidence="5 6" key="1">
    <citation type="submission" date="2017-06" db="EMBL/GenBank/DDBJ databases">
        <authorList>
            <person name="Kim H.J."/>
            <person name="Triplett B.A."/>
        </authorList>
    </citation>
    <scope>NUCLEOTIDE SEQUENCE [LARGE SCALE GENOMIC DNA]</scope>
    <source>
        <strain evidence="5 6">DSM 45207</strain>
    </source>
</reference>
<dbReference type="Proteomes" id="UP000198348">
    <property type="component" value="Unassembled WGS sequence"/>
</dbReference>
<dbReference type="AlphaFoldDB" id="A0A239A1F2"/>
<dbReference type="PANTHER" id="PTHR43023:SF6">
    <property type="entry name" value="INTERMEMBRANE PHOSPHOLIPID TRANSPORT SYSTEM ATP-BINDING PROTEIN MLAF"/>
    <property type="match status" value="1"/>
</dbReference>
<dbReference type="Pfam" id="PF00005">
    <property type="entry name" value="ABC_tran"/>
    <property type="match status" value="1"/>
</dbReference>
<organism evidence="5 6">
    <name type="scientific">Haloechinothrix alba</name>
    <dbReference type="NCBI Taxonomy" id="664784"/>
    <lineage>
        <taxon>Bacteria</taxon>
        <taxon>Bacillati</taxon>
        <taxon>Actinomycetota</taxon>
        <taxon>Actinomycetes</taxon>
        <taxon>Pseudonocardiales</taxon>
        <taxon>Pseudonocardiaceae</taxon>
        <taxon>Haloechinothrix</taxon>
    </lineage>
</organism>
<evidence type="ECO:0000256" key="1">
    <source>
        <dbReference type="ARBA" id="ARBA00022448"/>
    </source>
</evidence>
<evidence type="ECO:0000313" key="6">
    <source>
        <dbReference type="Proteomes" id="UP000198348"/>
    </source>
</evidence>
<keyword evidence="3 5" id="KW-0067">ATP-binding</keyword>
<dbReference type="SMART" id="SM00382">
    <property type="entry name" value="AAA"/>
    <property type="match status" value="1"/>
</dbReference>
<dbReference type="PANTHER" id="PTHR43023">
    <property type="entry name" value="PROTEIN TRIGALACTOSYLDIACYLGLYCEROL 3, CHLOROPLASTIC"/>
    <property type="match status" value="1"/>
</dbReference>
<evidence type="ECO:0000313" key="5">
    <source>
        <dbReference type="EMBL" id="SNR88733.1"/>
    </source>
</evidence>
<dbReference type="InterPro" id="IPR017871">
    <property type="entry name" value="ABC_transporter-like_CS"/>
</dbReference>
<protein>
    <submittedName>
        <fullName evidence="5">Phospholipid/cholesterol/gamma-HCH transport system ATP-binding protein</fullName>
    </submittedName>
</protein>
<dbReference type="SUPFAM" id="SSF52540">
    <property type="entry name" value="P-loop containing nucleoside triphosphate hydrolases"/>
    <property type="match status" value="1"/>
</dbReference>
<name>A0A239A1F2_9PSEU</name>
<keyword evidence="6" id="KW-1185">Reference proteome</keyword>
<dbReference type="InterPro" id="IPR027417">
    <property type="entry name" value="P-loop_NTPase"/>
</dbReference>
<dbReference type="EMBL" id="FZNW01000028">
    <property type="protein sequence ID" value="SNR88733.1"/>
    <property type="molecule type" value="Genomic_DNA"/>
</dbReference>
<dbReference type="InterPro" id="IPR003439">
    <property type="entry name" value="ABC_transporter-like_ATP-bd"/>
</dbReference>
<dbReference type="GO" id="GO:0005524">
    <property type="term" value="F:ATP binding"/>
    <property type="evidence" value="ECO:0007669"/>
    <property type="project" value="UniProtKB-KW"/>
</dbReference>
<proteinExistence type="predicted"/>
<feature type="domain" description="ABC transporter" evidence="4">
    <location>
        <begin position="50"/>
        <end position="286"/>
    </location>
</feature>
<evidence type="ECO:0000256" key="2">
    <source>
        <dbReference type="ARBA" id="ARBA00022741"/>
    </source>
</evidence>